<feature type="transmembrane region" description="Helical" evidence="2">
    <location>
        <begin position="80"/>
        <end position="100"/>
    </location>
</feature>
<feature type="region of interest" description="Disordered" evidence="1">
    <location>
        <begin position="294"/>
        <end position="341"/>
    </location>
</feature>
<evidence type="ECO:0000256" key="2">
    <source>
        <dbReference type="SAM" id="Phobius"/>
    </source>
</evidence>
<organism evidence="3 4">
    <name type="scientific">Hibiscus sabdariffa</name>
    <name type="common">roselle</name>
    <dbReference type="NCBI Taxonomy" id="183260"/>
    <lineage>
        <taxon>Eukaryota</taxon>
        <taxon>Viridiplantae</taxon>
        <taxon>Streptophyta</taxon>
        <taxon>Embryophyta</taxon>
        <taxon>Tracheophyta</taxon>
        <taxon>Spermatophyta</taxon>
        <taxon>Magnoliopsida</taxon>
        <taxon>eudicotyledons</taxon>
        <taxon>Gunneridae</taxon>
        <taxon>Pentapetalae</taxon>
        <taxon>rosids</taxon>
        <taxon>malvids</taxon>
        <taxon>Malvales</taxon>
        <taxon>Malvaceae</taxon>
        <taxon>Malvoideae</taxon>
        <taxon>Hibiscus</taxon>
    </lineage>
</organism>
<evidence type="ECO:0000313" key="4">
    <source>
        <dbReference type="Proteomes" id="UP001472677"/>
    </source>
</evidence>
<feature type="transmembrane region" description="Helical" evidence="2">
    <location>
        <begin position="106"/>
        <end position="128"/>
    </location>
</feature>
<proteinExistence type="predicted"/>
<sequence>MAAESCMRTLRKGNISNPLRLSPRLADVTFLCAGKSNLLSSLRCPVYLDATGALFVTVHGAWLMATLGFFLHLVWLRIELLFAIFSDIVWLGLCALAGLIRWSLALAALCIASIGAAFAYHGMMLTFLPYPLHYGRSSATTSCQTIRTLALCCKFLADDAWCMAVAPYVLRERVTCYMHSSTRNDCIDHLTDWDLVMCPAGSSFACWSRNSLTRALACVRVCTPRHGSAHWRGTVISALSRSCPVGLAHERSGPCLSLYAASEIWPTSHPYWAELLVSSTAFDSAAETSSVPAPMASVSAAPPSSLVPVSQAPPTPTSATSAPPATAYDDHDPYDPTVQTDTSDILEDSLGVPDDCALLVDIDGIVQTVGEDLVHVALDEATDTLIREVASSILGETPRSTVTDATAAPAVPIHPTTPGQ</sequence>
<keyword evidence="2" id="KW-1133">Transmembrane helix</keyword>
<feature type="compositionally biased region" description="Low complexity" evidence="1">
    <location>
        <begin position="294"/>
        <end position="310"/>
    </location>
</feature>
<protein>
    <submittedName>
        <fullName evidence="3">Uncharacterized protein</fullName>
    </submittedName>
</protein>
<evidence type="ECO:0000313" key="3">
    <source>
        <dbReference type="EMBL" id="KAK8584099.1"/>
    </source>
</evidence>
<keyword evidence="2" id="KW-0472">Membrane</keyword>
<feature type="transmembrane region" description="Helical" evidence="2">
    <location>
        <begin position="52"/>
        <end position="73"/>
    </location>
</feature>
<accession>A0ABR2FQ15</accession>
<comment type="caution">
    <text evidence="3">The sequence shown here is derived from an EMBL/GenBank/DDBJ whole genome shotgun (WGS) entry which is preliminary data.</text>
</comment>
<dbReference type="Proteomes" id="UP001472677">
    <property type="component" value="Unassembled WGS sequence"/>
</dbReference>
<reference evidence="3 4" key="1">
    <citation type="journal article" date="2024" name="G3 (Bethesda)">
        <title>Genome assembly of Hibiscus sabdariffa L. provides insights into metabolisms of medicinal natural products.</title>
        <authorList>
            <person name="Kim T."/>
        </authorList>
    </citation>
    <scope>NUCLEOTIDE SEQUENCE [LARGE SCALE GENOMIC DNA]</scope>
    <source>
        <strain evidence="3">TK-2024</strain>
        <tissue evidence="3">Old leaves</tissue>
    </source>
</reference>
<name>A0ABR2FQ15_9ROSI</name>
<evidence type="ECO:0000256" key="1">
    <source>
        <dbReference type="SAM" id="MobiDB-lite"/>
    </source>
</evidence>
<keyword evidence="4" id="KW-1185">Reference proteome</keyword>
<keyword evidence="2" id="KW-0812">Transmembrane</keyword>
<gene>
    <name evidence="3" type="ORF">V6N12_068349</name>
</gene>
<dbReference type="EMBL" id="JBBPBM010000005">
    <property type="protein sequence ID" value="KAK8584099.1"/>
    <property type="molecule type" value="Genomic_DNA"/>
</dbReference>
<feature type="compositionally biased region" description="Low complexity" evidence="1">
    <location>
        <begin position="317"/>
        <end position="327"/>
    </location>
</feature>